<dbReference type="AlphaFoldDB" id="A0A550JIP2"/>
<evidence type="ECO:0000313" key="4">
    <source>
        <dbReference type="Proteomes" id="UP000317155"/>
    </source>
</evidence>
<feature type="transmembrane region" description="Helical" evidence="1">
    <location>
        <begin position="35"/>
        <end position="59"/>
    </location>
</feature>
<evidence type="ECO:0000256" key="1">
    <source>
        <dbReference type="SAM" id="Phobius"/>
    </source>
</evidence>
<dbReference type="RefSeq" id="WP_092055394.1">
    <property type="nucleotide sequence ID" value="NZ_FOJJ01000012.1"/>
</dbReference>
<name>A0A550JIP2_9BACT</name>
<keyword evidence="2" id="KW-0732">Signal</keyword>
<proteinExistence type="predicted"/>
<evidence type="ECO:0000256" key="2">
    <source>
        <dbReference type="SAM" id="SignalP"/>
    </source>
</evidence>
<dbReference type="OrthoDB" id="5397525at2"/>
<feature type="chain" id="PRO_5022162016" evidence="2">
    <location>
        <begin position="24"/>
        <end position="78"/>
    </location>
</feature>
<dbReference type="Proteomes" id="UP000317155">
    <property type="component" value="Unassembled WGS sequence"/>
</dbReference>
<organism evidence="3 4">
    <name type="scientific">Trichloromonas acetexigens</name>
    <dbReference type="NCBI Taxonomy" id="38815"/>
    <lineage>
        <taxon>Bacteria</taxon>
        <taxon>Pseudomonadati</taxon>
        <taxon>Thermodesulfobacteriota</taxon>
        <taxon>Desulfuromonadia</taxon>
        <taxon>Desulfuromonadales</taxon>
        <taxon>Trichloromonadaceae</taxon>
        <taxon>Trichloromonas</taxon>
    </lineage>
</organism>
<protein>
    <submittedName>
        <fullName evidence="3">Uncharacterized protein</fullName>
    </submittedName>
</protein>
<keyword evidence="1" id="KW-0812">Transmembrane</keyword>
<feature type="signal peptide" evidence="2">
    <location>
        <begin position="1"/>
        <end position="23"/>
    </location>
</feature>
<keyword evidence="1" id="KW-1133">Transmembrane helix</keyword>
<accession>A0A550JIP2</accession>
<keyword evidence="4" id="KW-1185">Reference proteome</keyword>
<comment type="caution">
    <text evidence="3">The sequence shown here is derived from an EMBL/GenBank/DDBJ whole genome shotgun (WGS) entry which is preliminary data.</text>
</comment>
<evidence type="ECO:0000313" key="3">
    <source>
        <dbReference type="EMBL" id="TRO83056.1"/>
    </source>
</evidence>
<sequence>MKALQCLSGAVALWATLSEPALASAESGAGTMGFGAWLFIGFCALIFVAQLVPALMLLFGMVRGLFGGKEKTSSAPFR</sequence>
<reference evidence="3 4" key="1">
    <citation type="submission" date="2019-07" db="EMBL/GenBank/DDBJ databases">
        <title>Insights of Desulfuromonas acetexigens electromicrobiology.</title>
        <authorList>
            <person name="Katuri K."/>
            <person name="Sapireddy V."/>
            <person name="Shaw D.R."/>
            <person name="Saikaly P."/>
        </authorList>
    </citation>
    <scope>NUCLEOTIDE SEQUENCE [LARGE SCALE GENOMIC DNA]</scope>
    <source>
        <strain evidence="3 4">2873</strain>
    </source>
</reference>
<keyword evidence="1" id="KW-0472">Membrane</keyword>
<dbReference type="EMBL" id="VJVV01000002">
    <property type="protein sequence ID" value="TRO83056.1"/>
    <property type="molecule type" value="Genomic_DNA"/>
</dbReference>
<gene>
    <name evidence="3" type="ORF">FL622_02945</name>
</gene>